<feature type="compositionally biased region" description="Low complexity" evidence="6">
    <location>
        <begin position="477"/>
        <end position="498"/>
    </location>
</feature>
<organism evidence="8 9">
    <name type="scientific">Rhodotorula toruloides</name>
    <name type="common">Yeast</name>
    <name type="synonym">Rhodosporidium toruloides</name>
    <dbReference type="NCBI Taxonomy" id="5286"/>
    <lineage>
        <taxon>Eukaryota</taxon>
        <taxon>Fungi</taxon>
        <taxon>Dikarya</taxon>
        <taxon>Basidiomycota</taxon>
        <taxon>Pucciniomycotina</taxon>
        <taxon>Microbotryomycetes</taxon>
        <taxon>Sporidiobolales</taxon>
        <taxon>Sporidiobolaceae</taxon>
        <taxon>Rhodotorula</taxon>
    </lineage>
</organism>
<reference evidence="8 9" key="1">
    <citation type="submission" date="2019-07" db="EMBL/GenBank/DDBJ databases">
        <title>Rhodotorula toruloides NBRC10032 genome sequencing.</title>
        <authorList>
            <person name="Shida Y."/>
            <person name="Takaku H."/>
            <person name="Ogasawara W."/>
            <person name="Mori K."/>
        </authorList>
    </citation>
    <scope>NUCLEOTIDE SEQUENCE [LARGE SCALE GENOMIC DNA]</scope>
    <source>
        <strain evidence="8 9">NBRC10032</strain>
    </source>
</reference>
<dbReference type="GO" id="GO:0005634">
    <property type="term" value="C:nucleus"/>
    <property type="evidence" value="ECO:0007669"/>
    <property type="project" value="TreeGrafter"/>
</dbReference>
<keyword evidence="4" id="KW-0862">Zinc</keyword>
<feature type="region of interest" description="Disordered" evidence="6">
    <location>
        <begin position="347"/>
        <end position="400"/>
    </location>
</feature>
<gene>
    <name evidence="8" type="ORF">Rt10032_c09g3890</name>
</gene>
<evidence type="ECO:0000256" key="5">
    <source>
        <dbReference type="PROSITE-ProRule" id="PRU00042"/>
    </source>
</evidence>
<comment type="caution">
    <text evidence="8">The sequence shown here is derived from an EMBL/GenBank/DDBJ whole genome shotgun (WGS) entry which is preliminary data.</text>
</comment>
<sequence>MDVEEPAPPDIPPSPQGAGVRAHPAEVQVASRRLPSISALLNAADSPPLGTLMFVSTSPARSSAADELARAGATSDSTRTFPPQDGFRRGKQPSTLPPAPPFEANHHEQYHTVDSSSAATATDAGLAYSARHPPSAPSPPPARQLTTLEFPDGNALHPLPSGLSSFNGRGRSASIPHVYGFDESRQSRFSGFATSSERHDTPAVSTVAEGDTSGTGGLSGDFGLRWSPSDTRHDPSRPRALSISTADEYRARTWLPSAPPHAASHEREGAVDGTASLPPRAPPYYPPQAGPSTYPPDPSHLARYPYDGYRRSSLVNAPYSNYYPRFASSPAAPYLPLSVPSGLPGAGPISPPSAGPSSSTFPPSAYSPVGPPPQSSWTPPAPAPAPPPAATPAANDEAVSMSDAQNAFESTGDVGRYGCPHCPKRFARPSSLRIHIHSHTGEKPFTCPLCDRAFSVQSNLRRHLKIHKGGEAKVGPSRRGGSATSSTATSAASSSRSTVPSVLAEEDEATSTQPPSRPASAEGYSASRDGTDGDGDEGDAERSVASTSTTLAPSEPAVPAPSDPQQGVVRTEWPPARE</sequence>
<dbReference type="FunFam" id="3.30.160.60:FF:000358">
    <property type="entry name" value="zinc finger protein 24"/>
    <property type="match status" value="1"/>
</dbReference>
<evidence type="ECO:0000256" key="3">
    <source>
        <dbReference type="ARBA" id="ARBA00022771"/>
    </source>
</evidence>
<dbReference type="OrthoDB" id="2529239at2759"/>
<dbReference type="GO" id="GO:0000978">
    <property type="term" value="F:RNA polymerase II cis-regulatory region sequence-specific DNA binding"/>
    <property type="evidence" value="ECO:0007669"/>
    <property type="project" value="TreeGrafter"/>
</dbReference>
<dbReference type="PROSITE" id="PS50157">
    <property type="entry name" value="ZINC_FINGER_C2H2_2"/>
    <property type="match status" value="2"/>
</dbReference>
<dbReference type="Pfam" id="PF00096">
    <property type="entry name" value="zf-C2H2"/>
    <property type="match status" value="2"/>
</dbReference>
<accession>A0A511KHM4</accession>
<evidence type="ECO:0000256" key="6">
    <source>
        <dbReference type="SAM" id="MobiDB-lite"/>
    </source>
</evidence>
<feature type="domain" description="C2H2-type" evidence="7">
    <location>
        <begin position="445"/>
        <end position="472"/>
    </location>
</feature>
<dbReference type="SUPFAM" id="SSF57667">
    <property type="entry name" value="beta-beta-alpha zinc fingers"/>
    <property type="match status" value="1"/>
</dbReference>
<feature type="compositionally biased region" description="Low complexity" evidence="6">
    <location>
        <begin position="355"/>
        <end position="368"/>
    </location>
</feature>
<feature type="region of interest" description="Disordered" evidence="6">
    <location>
        <begin position="466"/>
        <end position="578"/>
    </location>
</feature>
<protein>
    <submittedName>
        <fullName evidence="8">Zinc finger, C2H2-type domain containing protein</fullName>
    </submittedName>
</protein>
<dbReference type="InterPro" id="IPR052795">
    <property type="entry name" value="RREB1"/>
</dbReference>
<feature type="region of interest" description="Disordered" evidence="6">
    <location>
        <begin position="43"/>
        <end position="305"/>
    </location>
</feature>
<feature type="domain" description="C2H2-type" evidence="7">
    <location>
        <begin position="417"/>
        <end position="444"/>
    </location>
</feature>
<dbReference type="Proteomes" id="UP000321518">
    <property type="component" value="Unassembled WGS sequence"/>
</dbReference>
<dbReference type="PANTHER" id="PTHR46451:SF1">
    <property type="entry name" value="RAS-RESPONSIVE ELEMENT-BINDING PROTEIN 1"/>
    <property type="match status" value="1"/>
</dbReference>
<feature type="region of interest" description="Disordered" evidence="6">
    <location>
        <begin position="1"/>
        <end position="27"/>
    </location>
</feature>
<feature type="compositionally biased region" description="Pro residues" evidence="6">
    <location>
        <begin position="279"/>
        <end position="298"/>
    </location>
</feature>
<proteinExistence type="predicted"/>
<evidence type="ECO:0000313" key="9">
    <source>
        <dbReference type="Proteomes" id="UP000321518"/>
    </source>
</evidence>
<dbReference type="GO" id="GO:0008270">
    <property type="term" value="F:zinc ion binding"/>
    <property type="evidence" value="ECO:0007669"/>
    <property type="project" value="UniProtKB-KW"/>
</dbReference>
<dbReference type="InterPro" id="IPR013087">
    <property type="entry name" value="Znf_C2H2_type"/>
</dbReference>
<dbReference type="Gene3D" id="3.30.160.60">
    <property type="entry name" value="Classic Zinc Finger"/>
    <property type="match status" value="2"/>
</dbReference>
<evidence type="ECO:0000313" key="8">
    <source>
        <dbReference type="EMBL" id="GEM09873.1"/>
    </source>
</evidence>
<feature type="compositionally biased region" description="Pro residues" evidence="6">
    <location>
        <begin position="369"/>
        <end position="390"/>
    </location>
</feature>
<evidence type="ECO:0000259" key="7">
    <source>
        <dbReference type="PROSITE" id="PS50157"/>
    </source>
</evidence>
<evidence type="ECO:0000256" key="4">
    <source>
        <dbReference type="ARBA" id="ARBA00022833"/>
    </source>
</evidence>
<evidence type="ECO:0000256" key="2">
    <source>
        <dbReference type="ARBA" id="ARBA00022737"/>
    </source>
</evidence>
<dbReference type="PANTHER" id="PTHR46451">
    <property type="entry name" value="RAS-RESPONSIVE ELEMENT-BINDING PROTEIN 1"/>
    <property type="match status" value="1"/>
</dbReference>
<feature type="compositionally biased region" description="Low complexity" evidence="6">
    <location>
        <begin position="114"/>
        <end position="130"/>
    </location>
</feature>
<dbReference type="GO" id="GO:0001228">
    <property type="term" value="F:DNA-binding transcription activator activity, RNA polymerase II-specific"/>
    <property type="evidence" value="ECO:0007669"/>
    <property type="project" value="TreeGrafter"/>
</dbReference>
<keyword evidence="1" id="KW-0479">Metal-binding</keyword>
<dbReference type="AlphaFoldDB" id="A0A511KHM4"/>
<dbReference type="EMBL" id="BJWK01000009">
    <property type="protein sequence ID" value="GEM09873.1"/>
    <property type="molecule type" value="Genomic_DNA"/>
</dbReference>
<dbReference type="PROSITE" id="PS00028">
    <property type="entry name" value="ZINC_FINGER_C2H2_1"/>
    <property type="match status" value="2"/>
</dbReference>
<dbReference type="SMART" id="SM00355">
    <property type="entry name" value="ZnF_C2H2"/>
    <property type="match status" value="2"/>
</dbReference>
<keyword evidence="3 5" id="KW-0863">Zinc-finger</keyword>
<evidence type="ECO:0000256" key="1">
    <source>
        <dbReference type="ARBA" id="ARBA00022723"/>
    </source>
</evidence>
<name>A0A511KHM4_RHOTO</name>
<keyword evidence="2" id="KW-0677">Repeat</keyword>
<dbReference type="InterPro" id="IPR036236">
    <property type="entry name" value="Znf_C2H2_sf"/>
</dbReference>